<sequence>MFQFQLSRCCVLWVVFIISNSCSFPVLLGDYHMHLAVVGS</sequence>
<evidence type="ECO:0000313" key="1">
    <source>
        <dbReference type="EMBL" id="JAD40674.1"/>
    </source>
</evidence>
<organism evidence="1">
    <name type="scientific">Arundo donax</name>
    <name type="common">Giant reed</name>
    <name type="synonym">Donax arundinaceus</name>
    <dbReference type="NCBI Taxonomy" id="35708"/>
    <lineage>
        <taxon>Eukaryota</taxon>
        <taxon>Viridiplantae</taxon>
        <taxon>Streptophyta</taxon>
        <taxon>Embryophyta</taxon>
        <taxon>Tracheophyta</taxon>
        <taxon>Spermatophyta</taxon>
        <taxon>Magnoliopsida</taxon>
        <taxon>Liliopsida</taxon>
        <taxon>Poales</taxon>
        <taxon>Poaceae</taxon>
        <taxon>PACMAD clade</taxon>
        <taxon>Arundinoideae</taxon>
        <taxon>Arundineae</taxon>
        <taxon>Arundo</taxon>
    </lineage>
</organism>
<reference evidence="1" key="1">
    <citation type="submission" date="2014-09" db="EMBL/GenBank/DDBJ databases">
        <authorList>
            <person name="Magalhaes I.L.F."/>
            <person name="Oliveira U."/>
            <person name="Santos F.R."/>
            <person name="Vidigal T.H.D.A."/>
            <person name="Brescovit A.D."/>
            <person name="Santos A.J."/>
        </authorList>
    </citation>
    <scope>NUCLEOTIDE SEQUENCE</scope>
    <source>
        <tissue evidence="1">Shoot tissue taken approximately 20 cm above the soil surface</tissue>
    </source>
</reference>
<dbReference type="EMBL" id="GBRH01257221">
    <property type="protein sequence ID" value="JAD40674.1"/>
    <property type="molecule type" value="Transcribed_RNA"/>
</dbReference>
<proteinExistence type="predicted"/>
<dbReference type="AlphaFoldDB" id="A0A0A8ZMQ1"/>
<name>A0A0A8ZMQ1_ARUDO</name>
<accession>A0A0A8ZMQ1</accession>
<reference evidence="1" key="2">
    <citation type="journal article" date="2015" name="Data Brief">
        <title>Shoot transcriptome of the giant reed, Arundo donax.</title>
        <authorList>
            <person name="Barrero R.A."/>
            <person name="Guerrero F.D."/>
            <person name="Moolhuijzen P."/>
            <person name="Goolsby J.A."/>
            <person name="Tidwell J."/>
            <person name="Bellgard S.E."/>
            <person name="Bellgard M.I."/>
        </authorList>
    </citation>
    <scope>NUCLEOTIDE SEQUENCE</scope>
    <source>
        <tissue evidence="1">Shoot tissue taken approximately 20 cm above the soil surface</tissue>
    </source>
</reference>
<protein>
    <submittedName>
        <fullName evidence="1">Uncharacterized protein</fullName>
    </submittedName>
</protein>